<dbReference type="InterPro" id="IPR015946">
    <property type="entry name" value="KH_dom-like_a/b"/>
</dbReference>
<proteinExistence type="predicted"/>
<keyword evidence="1" id="KW-0560">Oxidoreductase</keyword>
<organism evidence="1 2">
    <name type="scientific">Parasedimentitalea psychrophila</name>
    <dbReference type="NCBI Taxonomy" id="2997337"/>
    <lineage>
        <taxon>Bacteria</taxon>
        <taxon>Pseudomonadati</taxon>
        <taxon>Pseudomonadota</taxon>
        <taxon>Alphaproteobacteria</taxon>
        <taxon>Rhodobacterales</taxon>
        <taxon>Paracoccaceae</taxon>
        <taxon>Parasedimentitalea</taxon>
    </lineage>
</organism>
<accession>A0A9Y2KYR8</accession>
<dbReference type="Proteomes" id="UP001238334">
    <property type="component" value="Chromosome"/>
</dbReference>
<evidence type="ECO:0000313" key="1">
    <source>
        <dbReference type="EMBL" id="WIY24501.1"/>
    </source>
</evidence>
<name>A0A9Y2KYR8_9RHOB</name>
<dbReference type="KEGG" id="ppso:QPJ95_18425"/>
<reference evidence="1 2" key="1">
    <citation type="submission" date="2023-06" db="EMBL/GenBank/DDBJ databases">
        <title>Parasedimentitalea psychrophila sp. nov., a psychrophilic bacterium isolated from deep-sea sediment.</title>
        <authorList>
            <person name="Li A."/>
        </authorList>
    </citation>
    <scope>NUCLEOTIDE SEQUENCE [LARGE SCALE GENOMIC DNA]</scope>
    <source>
        <strain evidence="1 2">QS115</strain>
    </source>
</reference>
<dbReference type="SUPFAM" id="SSF82784">
    <property type="entry name" value="OsmC-like"/>
    <property type="match status" value="1"/>
</dbReference>
<dbReference type="AlphaFoldDB" id="A0A9Y2KYR8"/>
<evidence type="ECO:0000313" key="2">
    <source>
        <dbReference type="Proteomes" id="UP001238334"/>
    </source>
</evidence>
<dbReference type="InterPro" id="IPR003718">
    <property type="entry name" value="OsmC/Ohr_fam"/>
</dbReference>
<dbReference type="InterPro" id="IPR036102">
    <property type="entry name" value="OsmC/Ohrsf"/>
</dbReference>
<keyword evidence="1" id="KW-0575">Peroxidase</keyword>
<dbReference type="Pfam" id="PF02566">
    <property type="entry name" value="OsmC"/>
    <property type="match status" value="1"/>
</dbReference>
<gene>
    <name evidence="1" type="ORF">QPJ95_18425</name>
</gene>
<protein>
    <submittedName>
        <fullName evidence="1">OsmC family protein</fullName>
        <ecNumber evidence="1">1.11.1.-</ecNumber>
    </submittedName>
</protein>
<sequence length="137" mass="14716">MALKIRPKSFGPVFVSLDDKDAILFAFSDPSDTSPYPPTNTPVDTLLASLGSCIVKSIQWSAEQRKVDLNPFTVKVEGTKSTELPGRLERVDITIFGTLVADEALAPRIVKQAKAICTVSNSLNSDLGIKIQAGPIT</sequence>
<dbReference type="Gene3D" id="3.30.300.20">
    <property type="match status" value="1"/>
</dbReference>
<dbReference type="GO" id="GO:0004601">
    <property type="term" value="F:peroxidase activity"/>
    <property type="evidence" value="ECO:0007669"/>
    <property type="project" value="UniProtKB-KW"/>
</dbReference>
<keyword evidence="2" id="KW-1185">Reference proteome</keyword>
<dbReference type="RefSeq" id="WP_270921167.1">
    <property type="nucleotide sequence ID" value="NZ_CP127247.1"/>
</dbReference>
<dbReference type="EC" id="1.11.1.-" evidence="1"/>
<dbReference type="EMBL" id="CP127247">
    <property type="protein sequence ID" value="WIY24501.1"/>
    <property type="molecule type" value="Genomic_DNA"/>
</dbReference>